<dbReference type="Proteomes" id="UP000077755">
    <property type="component" value="Chromosome 5"/>
</dbReference>
<evidence type="ECO:0000313" key="2">
    <source>
        <dbReference type="Proteomes" id="UP000077755"/>
    </source>
</evidence>
<accession>A0A164Y677</accession>
<name>A0A164Y677_DAUCS</name>
<protein>
    <submittedName>
        <fullName evidence="1">Uncharacterized protein</fullName>
    </submittedName>
</protein>
<gene>
    <name evidence="1" type="ORF">DCAR_0519766</name>
</gene>
<sequence length="144" mass="17139">MTEEGKSYNDLMHELQQQFLLHREKTSQKLQKIEQLMKEAVQKLYLFRIMQTKVKKEKFVNPFGRMNSEKYRTSRVDVEIPKENLNHLKLSFPKFVEGSQAVEWLEDCETYFEIYKVVEHKKTTIAGMHLDGNAKSWLQVKIGK</sequence>
<keyword evidence="2" id="KW-1185">Reference proteome</keyword>
<dbReference type="AlphaFoldDB" id="A0A164Y677"/>
<dbReference type="EMBL" id="CP093347">
    <property type="protein sequence ID" value="WOH00407.1"/>
    <property type="molecule type" value="Genomic_DNA"/>
</dbReference>
<organism evidence="1 2">
    <name type="scientific">Daucus carota subsp. sativus</name>
    <name type="common">Carrot</name>
    <dbReference type="NCBI Taxonomy" id="79200"/>
    <lineage>
        <taxon>Eukaryota</taxon>
        <taxon>Viridiplantae</taxon>
        <taxon>Streptophyta</taxon>
        <taxon>Embryophyta</taxon>
        <taxon>Tracheophyta</taxon>
        <taxon>Spermatophyta</taxon>
        <taxon>Magnoliopsida</taxon>
        <taxon>eudicotyledons</taxon>
        <taxon>Gunneridae</taxon>
        <taxon>Pentapetalae</taxon>
        <taxon>asterids</taxon>
        <taxon>campanulids</taxon>
        <taxon>Apiales</taxon>
        <taxon>Apiaceae</taxon>
        <taxon>Apioideae</taxon>
        <taxon>Scandiceae</taxon>
        <taxon>Daucinae</taxon>
        <taxon>Daucus</taxon>
        <taxon>Daucus sect. Daucus</taxon>
    </lineage>
</organism>
<evidence type="ECO:0000313" key="1">
    <source>
        <dbReference type="EMBL" id="WOH00407.1"/>
    </source>
</evidence>
<reference evidence="1" key="2">
    <citation type="submission" date="2022-03" db="EMBL/GenBank/DDBJ databases">
        <title>Draft title - Genomic analysis of global carrot germplasm unveils the trajectory of domestication and the origin of high carotenoid orange carrot.</title>
        <authorList>
            <person name="Iorizzo M."/>
            <person name="Ellison S."/>
            <person name="Senalik D."/>
            <person name="Macko-Podgorni A."/>
            <person name="Grzebelus D."/>
            <person name="Bostan H."/>
            <person name="Rolling W."/>
            <person name="Curaba J."/>
            <person name="Simon P."/>
        </authorList>
    </citation>
    <scope>NUCLEOTIDE SEQUENCE</scope>
    <source>
        <tissue evidence="1">Leaf</tissue>
    </source>
</reference>
<proteinExistence type="predicted"/>
<dbReference type="Gramene" id="KZM94041">
    <property type="protein sequence ID" value="KZM94041"/>
    <property type="gene ID" value="DCAR_017286"/>
</dbReference>
<reference evidence="1" key="1">
    <citation type="journal article" date="2016" name="Nat. Genet.">
        <title>A high-quality carrot genome assembly provides new insights into carotenoid accumulation and asterid genome evolution.</title>
        <authorList>
            <person name="Iorizzo M."/>
            <person name="Ellison S."/>
            <person name="Senalik D."/>
            <person name="Zeng P."/>
            <person name="Satapoomin P."/>
            <person name="Huang J."/>
            <person name="Bowman M."/>
            <person name="Iovene M."/>
            <person name="Sanseverino W."/>
            <person name="Cavagnaro P."/>
            <person name="Yildiz M."/>
            <person name="Macko-Podgorni A."/>
            <person name="Moranska E."/>
            <person name="Grzebelus E."/>
            <person name="Grzebelus D."/>
            <person name="Ashrafi H."/>
            <person name="Zheng Z."/>
            <person name="Cheng S."/>
            <person name="Spooner D."/>
            <person name="Van Deynze A."/>
            <person name="Simon P."/>
        </authorList>
    </citation>
    <scope>NUCLEOTIDE SEQUENCE</scope>
    <source>
        <tissue evidence="1">Leaf</tissue>
    </source>
</reference>